<evidence type="ECO:0000256" key="3">
    <source>
        <dbReference type="ARBA" id="ARBA00023015"/>
    </source>
</evidence>
<evidence type="ECO:0000256" key="5">
    <source>
        <dbReference type="ARBA" id="ARBA00023163"/>
    </source>
</evidence>
<dbReference type="AlphaFoldDB" id="A0A7C4YAL6"/>
<dbReference type="EMBL" id="DTHG01000090">
    <property type="protein sequence ID" value="HGW92324.1"/>
    <property type="molecule type" value="Genomic_DNA"/>
</dbReference>
<evidence type="ECO:0000256" key="2">
    <source>
        <dbReference type="ARBA" id="ARBA00023012"/>
    </source>
</evidence>
<dbReference type="PROSITE" id="PS50110">
    <property type="entry name" value="RESPONSE_REGULATORY"/>
    <property type="match status" value="1"/>
</dbReference>
<dbReference type="InterPro" id="IPR050595">
    <property type="entry name" value="Bact_response_regulator"/>
</dbReference>
<keyword evidence="5" id="KW-0804">Transcription</keyword>
<evidence type="ECO:0000256" key="1">
    <source>
        <dbReference type="ARBA" id="ARBA00022553"/>
    </source>
</evidence>
<keyword evidence="1 6" id="KW-0597">Phosphoprotein</keyword>
<accession>A0A7C4YAL6</accession>
<evidence type="ECO:0000313" key="8">
    <source>
        <dbReference type="EMBL" id="HGW92324.1"/>
    </source>
</evidence>
<proteinExistence type="predicted"/>
<gene>
    <name evidence="8" type="ORF">ENV67_07285</name>
</gene>
<evidence type="ECO:0000259" key="7">
    <source>
        <dbReference type="PROSITE" id="PS50110"/>
    </source>
</evidence>
<feature type="domain" description="Response regulatory" evidence="7">
    <location>
        <begin position="4"/>
        <end position="120"/>
    </location>
</feature>
<dbReference type="GO" id="GO:0000160">
    <property type="term" value="P:phosphorelay signal transduction system"/>
    <property type="evidence" value="ECO:0007669"/>
    <property type="project" value="UniProtKB-KW"/>
</dbReference>
<dbReference type="FunFam" id="3.40.50.2300:FF:000001">
    <property type="entry name" value="DNA-binding response regulator PhoB"/>
    <property type="match status" value="1"/>
</dbReference>
<dbReference type="SMART" id="SM00448">
    <property type="entry name" value="REC"/>
    <property type="match status" value="1"/>
</dbReference>
<comment type="caution">
    <text evidence="8">The sequence shown here is derived from an EMBL/GenBank/DDBJ whole genome shotgun (WGS) entry which is preliminary data.</text>
</comment>
<dbReference type="PANTHER" id="PTHR44591:SF3">
    <property type="entry name" value="RESPONSE REGULATORY DOMAIN-CONTAINING PROTEIN"/>
    <property type="match status" value="1"/>
</dbReference>
<name>A0A7C4YAL6_UNCW3</name>
<dbReference type="InterPro" id="IPR011006">
    <property type="entry name" value="CheY-like_superfamily"/>
</dbReference>
<dbReference type="Gene3D" id="3.40.50.2300">
    <property type="match status" value="1"/>
</dbReference>
<reference evidence="8" key="1">
    <citation type="journal article" date="2020" name="mSystems">
        <title>Genome- and Community-Level Interaction Insights into Carbon Utilization and Element Cycling Functions of Hydrothermarchaeota in Hydrothermal Sediment.</title>
        <authorList>
            <person name="Zhou Z."/>
            <person name="Liu Y."/>
            <person name="Xu W."/>
            <person name="Pan J."/>
            <person name="Luo Z.H."/>
            <person name="Li M."/>
        </authorList>
    </citation>
    <scope>NUCLEOTIDE SEQUENCE [LARGE SCALE GENOMIC DNA]</scope>
    <source>
        <strain evidence="8">SpSt-780</strain>
    </source>
</reference>
<organism evidence="8">
    <name type="scientific">candidate division WOR-3 bacterium</name>
    <dbReference type="NCBI Taxonomy" id="2052148"/>
    <lineage>
        <taxon>Bacteria</taxon>
        <taxon>Bacteria division WOR-3</taxon>
    </lineage>
</organism>
<evidence type="ECO:0000256" key="6">
    <source>
        <dbReference type="PROSITE-ProRule" id="PRU00169"/>
    </source>
</evidence>
<dbReference type="SUPFAM" id="SSF52172">
    <property type="entry name" value="CheY-like"/>
    <property type="match status" value="1"/>
</dbReference>
<dbReference type="PANTHER" id="PTHR44591">
    <property type="entry name" value="STRESS RESPONSE REGULATOR PROTEIN 1"/>
    <property type="match status" value="1"/>
</dbReference>
<keyword evidence="4" id="KW-0238">DNA-binding</keyword>
<dbReference type="Pfam" id="PF00072">
    <property type="entry name" value="Response_reg"/>
    <property type="match status" value="1"/>
</dbReference>
<dbReference type="GO" id="GO:0003677">
    <property type="term" value="F:DNA binding"/>
    <property type="evidence" value="ECO:0007669"/>
    <property type="project" value="UniProtKB-KW"/>
</dbReference>
<keyword evidence="3" id="KW-0805">Transcription regulation</keyword>
<feature type="modified residue" description="4-aspartylphosphate" evidence="6">
    <location>
        <position position="53"/>
    </location>
</feature>
<evidence type="ECO:0000256" key="4">
    <source>
        <dbReference type="ARBA" id="ARBA00023125"/>
    </source>
</evidence>
<sequence length="121" mass="13456">MGKKILIVDDEPDILKVAVYRLKKAGYEVISAEDGGTGLNLAFKEKPDLILLDLRLPVMDGFDVCQQLKSNPEFKNIPVILFTASSDKAVEEKAKEIGADGHLMKPFEPQELLEIVKRFIG</sequence>
<dbReference type="InterPro" id="IPR001789">
    <property type="entry name" value="Sig_transdc_resp-reg_receiver"/>
</dbReference>
<keyword evidence="2" id="KW-0902">Two-component regulatory system</keyword>
<protein>
    <submittedName>
        <fullName evidence="8">Response regulator</fullName>
    </submittedName>
</protein>